<organism evidence="2 3">
    <name type="scientific">Hyaloperonospora arabidopsidis (strain Emoy2)</name>
    <name type="common">Downy mildew agent</name>
    <name type="synonym">Peronospora arabidopsidis</name>
    <dbReference type="NCBI Taxonomy" id="559515"/>
    <lineage>
        <taxon>Eukaryota</taxon>
        <taxon>Sar</taxon>
        <taxon>Stramenopiles</taxon>
        <taxon>Oomycota</taxon>
        <taxon>Peronosporomycetes</taxon>
        <taxon>Peronosporales</taxon>
        <taxon>Peronosporaceae</taxon>
        <taxon>Hyaloperonospora</taxon>
    </lineage>
</organism>
<feature type="region of interest" description="Disordered" evidence="1">
    <location>
        <begin position="41"/>
        <end position="74"/>
    </location>
</feature>
<dbReference type="Proteomes" id="UP000011713">
    <property type="component" value="Unassembled WGS sequence"/>
</dbReference>
<dbReference type="VEuPathDB" id="FungiDB:HpaG808429"/>
<dbReference type="InParanoid" id="M4BPU0"/>
<evidence type="ECO:0000313" key="2">
    <source>
        <dbReference type="EnsemblProtists" id="HpaP808429"/>
    </source>
</evidence>
<reference evidence="2" key="2">
    <citation type="submission" date="2015-06" db="UniProtKB">
        <authorList>
            <consortium name="EnsemblProtists"/>
        </authorList>
    </citation>
    <scope>IDENTIFICATION</scope>
    <source>
        <strain evidence="2">Emoy2</strain>
    </source>
</reference>
<reference evidence="3" key="1">
    <citation type="journal article" date="2010" name="Science">
        <title>Signatures of adaptation to obligate biotrophy in the Hyaloperonospora arabidopsidis genome.</title>
        <authorList>
            <person name="Baxter L."/>
            <person name="Tripathy S."/>
            <person name="Ishaque N."/>
            <person name="Boot N."/>
            <person name="Cabral A."/>
            <person name="Kemen E."/>
            <person name="Thines M."/>
            <person name="Ah-Fong A."/>
            <person name="Anderson R."/>
            <person name="Badejoko W."/>
            <person name="Bittner-Eddy P."/>
            <person name="Boore J.L."/>
            <person name="Chibucos M.C."/>
            <person name="Coates M."/>
            <person name="Dehal P."/>
            <person name="Delehaunty K."/>
            <person name="Dong S."/>
            <person name="Downton P."/>
            <person name="Dumas B."/>
            <person name="Fabro G."/>
            <person name="Fronick C."/>
            <person name="Fuerstenberg S.I."/>
            <person name="Fulton L."/>
            <person name="Gaulin E."/>
            <person name="Govers F."/>
            <person name="Hughes L."/>
            <person name="Humphray S."/>
            <person name="Jiang R.H."/>
            <person name="Judelson H."/>
            <person name="Kamoun S."/>
            <person name="Kyung K."/>
            <person name="Meijer H."/>
            <person name="Minx P."/>
            <person name="Morris P."/>
            <person name="Nelson J."/>
            <person name="Phuntumart V."/>
            <person name="Qutob D."/>
            <person name="Rehmany A."/>
            <person name="Rougon-Cardoso A."/>
            <person name="Ryden P."/>
            <person name="Torto-Alalibo T."/>
            <person name="Studholme D."/>
            <person name="Wang Y."/>
            <person name="Win J."/>
            <person name="Wood J."/>
            <person name="Clifton S.W."/>
            <person name="Rogers J."/>
            <person name="Van den Ackerveken G."/>
            <person name="Jones J.D."/>
            <person name="McDowell J.M."/>
            <person name="Beynon J."/>
            <person name="Tyler B.M."/>
        </authorList>
    </citation>
    <scope>NUCLEOTIDE SEQUENCE [LARGE SCALE GENOMIC DNA]</scope>
    <source>
        <strain evidence="3">Emoy2</strain>
    </source>
</reference>
<dbReference type="AlphaFoldDB" id="M4BPU0"/>
<sequence>MPTVTAKKIRDRIRSTIQRLLSSYVRRKWGIPGVPSKAARCAVSPEAGSQDSSPPDIRPTGSPDSETLDSHDLDVTMDDSTFTFGNTMRMSDLVQAIEDELKASSEKISEPEMGDFRLVTRSIGKYEDPGTQLAIRSPMDLNCPQDPHYHTLRATRVQKIPDSASDAAVPEGTNQLAANTAVIRKWVNQRKASTAVPATMPIGSKDQSAWIHLCALELAALVRELPYPVAYLASLTGETLRVFGYSFNSKSHLAVIRQHTTRADERLQELCTGWSTLTDGQSGQI</sequence>
<proteinExistence type="predicted"/>
<evidence type="ECO:0000313" key="3">
    <source>
        <dbReference type="Proteomes" id="UP000011713"/>
    </source>
</evidence>
<dbReference type="EnsemblProtists" id="HpaT808429">
    <property type="protein sequence ID" value="HpaP808429"/>
    <property type="gene ID" value="HpaG808429"/>
</dbReference>
<name>M4BPU0_HYAAE</name>
<dbReference type="HOGENOM" id="CLU_085218_0_0_1"/>
<evidence type="ECO:0000256" key="1">
    <source>
        <dbReference type="SAM" id="MobiDB-lite"/>
    </source>
</evidence>
<keyword evidence="3" id="KW-1185">Reference proteome</keyword>
<accession>M4BPU0</accession>
<protein>
    <submittedName>
        <fullName evidence="2">Uncharacterized protein</fullName>
    </submittedName>
</protein>
<dbReference type="EMBL" id="JH598525">
    <property type="status" value="NOT_ANNOTATED_CDS"/>
    <property type="molecule type" value="Genomic_DNA"/>
</dbReference>